<evidence type="ECO:0000256" key="1">
    <source>
        <dbReference type="SAM" id="Phobius"/>
    </source>
</evidence>
<organism evidence="3 4">
    <name type="scientific">Falsibacillus pallidus</name>
    <dbReference type="NCBI Taxonomy" id="493781"/>
    <lineage>
        <taxon>Bacteria</taxon>
        <taxon>Bacillati</taxon>
        <taxon>Bacillota</taxon>
        <taxon>Bacilli</taxon>
        <taxon>Bacillales</taxon>
        <taxon>Bacillaceae</taxon>
        <taxon>Falsibacillus</taxon>
    </lineage>
</organism>
<dbReference type="EMBL" id="QQAY01000005">
    <property type="protein sequence ID" value="RDI42277.1"/>
    <property type="molecule type" value="Genomic_DNA"/>
</dbReference>
<feature type="transmembrane region" description="Helical" evidence="1">
    <location>
        <begin position="45"/>
        <end position="65"/>
    </location>
</feature>
<dbReference type="AlphaFoldDB" id="A0A370GF14"/>
<comment type="caution">
    <text evidence="3">The sequence shown here is derived from an EMBL/GenBank/DDBJ whole genome shotgun (WGS) entry which is preliminary data.</text>
</comment>
<dbReference type="InterPro" id="IPR058653">
    <property type="entry name" value="NfeD2_TM"/>
</dbReference>
<feature type="transmembrane region" description="Helical" evidence="1">
    <location>
        <begin position="12"/>
        <end position="33"/>
    </location>
</feature>
<keyword evidence="1" id="KW-0812">Transmembrane</keyword>
<keyword evidence="4" id="KW-1185">Reference proteome</keyword>
<proteinExistence type="predicted"/>
<sequence>MELFGTAIESIYLTILIVSGSLIVLYVLFSDLLHAIHGIADPGGWINPAVVLAFFTFVSASGYILEFATGLGSMTILVISILIALVLDSILNIFVFIPLSRAEESLGYTEDSLRGRIGKVILSIPVDGYGEVLIESKSGVIAKSAKSFDEESITEGTRVLIIDVKQGVVFVSPQEEL</sequence>
<dbReference type="Gene3D" id="2.40.50.140">
    <property type="entry name" value="Nucleic acid-binding proteins"/>
    <property type="match status" value="1"/>
</dbReference>
<keyword evidence="1" id="KW-1133">Transmembrane helix</keyword>
<evidence type="ECO:0000259" key="2">
    <source>
        <dbReference type="Pfam" id="PF25842"/>
    </source>
</evidence>
<protein>
    <recommendedName>
        <fullName evidence="2">Membrane protein NfeD2 N-terminal transmembrane domain-containing protein</fullName>
    </recommendedName>
</protein>
<dbReference type="Proteomes" id="UP000255326">
    <property type="component" value="Unassembled WGS sequence"/>
</dbReference>
<dbReference type="RefSeq" id="WP_114745662.1">
    <property type="nucleotide sequence ID" value="NZ_QQAY01000005.1"/>
</dbReference>
<dbReference type="Pfam" id="PF25842">
    <property type="entry name" value="NfeD_TM"/>
    <property type="match status" value="1"/>
</dbReference>
<dbReference type="OrthoDB" id="1683445at2"/>
<keyword evidence="1" id="KW-0472">Membrane</keyword>
<evidence type="ECO:0000313" key="4">
    <source>
        <dbReference type="Proteomes" id="UP000255326"/>
    </source>
</evidence>
<feature type="transmembrane region" description="Helical" evidence="1">
    <location>
        <begin position="71"/>
        <end position="97"/>
    </location>
</feature>
<evidence type="ECO:0000313" key="3">
    <source>
        <dbReference type="EMBL" id="RDI42277.1"/>
    </source>
</evidence>
<feature type="domain" description="Membrane protein NfeD2 N-terminal transmembrane" evidence="2">
    <location>
        <begin position="1"/>
        <end position="104"/>
    </location>
</feature>
<accession>A0A370GF14</accession>
<reference evidence="3 4" key="1">
    <citation type="submission" date="2018-07" db="EMBL/GenBank/DDBJ databases">
        <title>Genomic Encyclopedia of Type Strains, Phase IV (KMG-IV): sequencing the most valuable type-strain genomes for metagenomic binning, comparative biology and taxonomic classification.</title>
        <authorList>
            <person name="Goeker M."/>
        </authorList>
    </citation>
    <scope>NUCLEOTIDE SEQUENCE [LARGE SCALE GENOMIC DNA]</scope>
    <source>
        <strain evidence="3 4">DSM 25281</strain>
    </source>
</reference>
<gene>
    <name evidence="3" type="ORF">DFR59_105117</name>
</gene>
<dbReference type="InterPro" id="IPR012340">
    <property type="entry name" value="NA-bd_OB-fold"/>
</dbReference>
<name>A0A370GF14_9BACI</name>